<evidence type="ECO:0000313" key="8">
    <source>
        <dbReference type="Proteomes" id="UP000029228"/>
    </source>
</evidence>
<reference evidence="7 8" key="2">
    <citation type="submission" date="2014-09" db="EMBL/GenBank/DDBJ databases">
        <authorList>
            <consortium name="NBRP consortium"/>
            <person name="Sawabe T."/>
            <person name="Meirelles P."/>
            <person name="Nakanishi M."/>
            <person name="Sayaka M."/>
            <person name="Hattori M."/>
            <person name="Ohkuma M."/>
        </authorList>
    </citation>
    <scope>NUCLEOTIDE SEQUENCE [LARGE SCALE GENOMIC DNA]</scope>
    <source>
        <strain evidence="8">JCM19235</strain>
    </source>
</reference>
<dbReference type="PANTHER" id="PTHR30381">
    <property type="entry name" value="FLAGELLAR P-RING PERIPLASMIC PROTEIN FLGI"/>
    <property type="match status" value="1"/>
</dbReference>
<organism evidence="7 8">
    <name type="scientific">Vibrio maritimus</name>
    <dbReference type="NCBI Taxonomy" id="990268"/>
    <lineage>
        <taxon>Bacteria</taxon>
        <taxon>Pseudomonadati</taxon>
        <taxon>Pseudomonadota</taxon>
        <taxon>Gammaproteobacteria</taxon>
        <taxon>Vibrionales</taxon>
        <taxon>Vibrionaceae</taxon>
        <taxon>Vibrio</taxon>
    </lineage>
</organism>
<keyword evidence="7" id="KW-0282">Flagellum</keyword>
<comment type="caution">
    <text evidence="7">The sequence shown here is derived from an EMBL/GenBank/DDBJ whole genome shotgun (WGS) entry which is preliminary data.</text>
</comment>
<evidence type="ECO:0000313" key="7">
    <source>
        <dbReference type="EMBL" id="GAL22525.1"/>
    </source>
</evidence>
<evidence type="ECO:0000256" key="1">
    <source>
        <dbReference type="ARBA" id="ARBA00002591"/>
    </source>
</evidence>
<keyword evidence="7" id="KW-0966">Cell projection</keyword>
<dbReference type="GO" id="GO:0005198">
    <property type="term" value="F:structural molecule activity"/>
    <property type="evidence" value="ECO:0007669"/>
    <property type="project" value="InterPro"/>
</dbReference>
<evidence type="ECO:0000256" key="2">
    <source>
        <dbReference type="ARBA" id="ARBA00004117"/>
    </source>
</evidence>
<name>A0A090S4A8_9VIBR</name>
<proteinExistence type="inferred from homology"/>
<feature type="signal peptide" evidence="6">
    <location>
        <begin position="1"/>
        <end position="20"/>
    </location>
</feature>
<comment type="similarity">
    <text evidence="3">Belongs to the FlgI family.</text>
</comment>
<evidence type="ECO:0000256" key="3">
    <source>
        <dbReference type="ARBA" id="ARBA00008994"/>
    </source>
</evidence>
<dbReference type="GO" id="GO:0030288">
    <property type="term" value="C:outer membrane-bounded periplasmic space"/>
    <property type="evidence" value="ECO:0007669"/>
    <property type="project" value="InterPro"/>
</dbReference>
<dbReference type="GO" id="GO:0071973">
    <property type="term" value="P:bacterial-type flagellum-dependent cell motility"/>
    <property type="evidence" value="ECO:0007669"/>
    <property type="project" value="InterPro"/>
</dbReference>
<dbReference type="PRINTS" id="PR01010">
    <property type="entry name" value="FLGPRINGFLGI"/>
</dbReference>
<dbReference type="GO" id="GO:0009428">
    <property type="term" value="C:bacterial-type flagellum basal body, distal rod, P ring"/>
    <property type="evidence" value="ECO:0007669"/>
    <property type="project" value="InterPro"/>
</dbReference>
<comment type="function">
    <text evidence="1">Assembles around the rod to form the L-ring and probably protects the motor/basal body from shearing forces during rotation.</text>
</comment>
<dbReference type="STRING" id="990268.JCM19235_4041"/>
<dbReference type="Pfam" id="PF02119">
    <property type="entry name" value="FlgI"/>
    <property type="match status" value="1"/>
</dbReference>
<evidence type="ECO:0000256" key="5">
    <source>
        <dbReference type="ARBA" id="ARBA00023143"/>
    </source>
</evidence>
<keyword evidence="8" id="KW-1185">Reference proteome</keyword>
<keyword evidence="7" id="KW-0969">Cilium</keyword>
<keyword evidence="5" id="KW-0975">Bacterial flagellum</keyword>
<protein>
    <submittedName>
        <fullName evidence="7">Flagellar P-ring protein FlgI</fullName>
    </submittedName>
</protein>
<dbReference type="AlphaFoldDB" id="A0A090S4A8"/>
<comment type="subcellular location">
    <subcellularLocation>
        <location evidence="2">Bacterial flagellum basal body</location>
    </subcellularLocation>
</comment>
<dbReference type="EMBL" id="BBMR01000013">
    <property type="protein sequence ID" value="GAL22525.1"/>
    <property type="molecule type" value="Genomic_DNA"/>
</dbReference>
<sequence>MKKFTFLLLGLCFAAASVQAARIKDVSEVAGVRSNQLVGYGLVTGLPGTGEKTPFTEQSFRSMLEKFGIQMPIASSQNLKTLRQLS</sequence>
<feature type="chain" id="PRO_5001862999" evidence="6">
    <location>
        <begin position="21"/>
        <end position="86"/>
    </location>
</feature>
<accession>A0A090S4A8</accession>
<evidence type="ECO:0000256" key="6">
    <source>
        <dbReference type="SAM" id="SignalP"/>
    </source>
</evidence>
<dbReference type="InterPro" id="IPR001782">
    <property type="entry name" value="Flag_FlgI"/>
</dbReference>
<gene>
    <name evidence="7" type="ORF">JCM19235_4041</name>
</gene>
<dbReference type="Proteomes" id="UP000029228">
    <property type="component" value="Unassembled WGS sequence"/>
</dbReference>
<keyword evidence="4 6" id="KW-0732">Signal</keyword>
<reference evidence="7 8" key="1">
    <citation type="submission" date="2014-09" db="EMBL/GenBank/DDBJ databases">
        <title>Vibrio maritimus JCM 19235. (C45) whole genome shotgun sequence.</title>
        <authorList>
            <person name="Sawabe T."/>
            <person name="Meirelles P."/>
            <person name="Nakanishi M."/>
            <person name="Sayaka M."/>
            <person name="Hattori M."/>
            <person name="Ohkuma M."/>
        </authorList>
    </citation>
    <scope>NUCLEOTIDE SEQUENCE [LARGE SCALE GENOMIC DNA]</scope>
    <source>
        <strain evidence="8">JCM19235</strain>
    </source>
</reference>
<evidence type="ECO:0000256" key="4">
    <source>
        <dbReference type="ARBA" id="ARBA00022729"/>
    </source>
</evidence>
<dbReference type="PANTHER" id="PTHR30381:SF0">
    <property type="entry name" value="FLAGELLAR P-RING PROTEIN"/>
    <property type="match status" value="1"/>
</dbReference>